<protein>
    <submittedName>
        <fullName evidence="2">Uncharacterized protein</fullName>
    </submittedName>
</protein>
<accession>A0A1C5H0Q8</accession>
<gene>
    <name evidence="2" type="ORF">GA0070609_0731</name>
</gene>
<feature type="compositionally biased region" description="Low complexity" evidence="1">
    <location>
        <begin position="80"/>
        <end position="90"/>
    </location>
</feature>
<dbReference type="AlphaFoldDB" id="A0A1C5H0Q8"/>
<dbReference type="EMBL" id="LT607750">
    <property type="protein sequence ID" value="SCG39513.1"/>
    <property type="molecule type" value="Genomic_DNA"/>
</dbReference>
<evidence type="ECO:0000313" key="2">
    <source>
        <dbReference type="EMBL" id="SCG39513.1"/>
    </source>
</evidence>
<proteinExistence type="predicted"/>
<keyword evidence="3" id="KW-1185">Reference proteome</keyword>
<feature type="region of interest" description="Disordered" evidence="1">
    <location>
        <begin position="52"/>
        <end position="107"/>
    </location>
</feature>
<evidence type="ECO:0000256" key="1">
    <source>
        <dbReference type="SAM" id="MobiDB-lite"/>
    </source>
</evidence>
<sequence length="139" mass="14262">MDGVDASGGECHLVLRIAGLVAALRCGRGIPVRPHRTAVLLVRHRAVRPGCTSSGTGLVPTAGRKPRPGPRRPVPEVAQAATGASAGSTSVHEEPSSADRVTASSTSWTCNASAKEGAGSTPVAIASMKSRIWWVNECS</sequence>
<evidence type="ECO:0000313" key="3">
    <source>
        <dbReference type="Proteomes" id="UP000198217"/>
    </source>
</evidence>
<organism evidence="2 3">
    <name type="scientific">Micromonospora echinaurantiaca</name>
    <dbReference type="NCBI Taxonomy" id="47857"/>
    <lineage>
        <taxon>Bacteria</taxon>
        <taxon>Bacillati</taxon>
        <taxon>Actinomycetota</taxon>
        <taxon>Actinomycetes</taxon>
        <taxon>Micromonosporales</taxon>
        <taxon>Micromonosporaceae</taxon>
        <taxon>Micromonospora</taxon>
    </lineage>
</organism>
<reference evidence="2 3" key="1">
    <citation type="submission" date="2016-06" db="EMBL/GenBank/DDBJ databases">
        <authorList>
            <person name="Kjaerup R.B."/>
            <person name="Dalgaard T.S."/>
            <person name="Juul-Madsen H.R."/>
        </authorList>
    </citation>
    <scope>NUCLEOTIDE SEQUENCE [LARGE SCALE GENOMIC DNA]</scope>
    <source>
        <strain evidence="2 3">DSM 43904</strain>
    </source>
</reference>
<dbReference type="Proteomes" id="UP000198217">
    <property type="component" value="Chromosome I"/>
</dbReference>
<name>A0A1C5H0Q8_9ACTN</name>